<evidence type="ECO:0000313" key="2">
    <source>
        <dbReference type="EMBL" id="QHI72877.1"/>
    </source>
</evidence>
<name>A0A6P1MG53_9FIRM</name>
<dbReference type="Proteomes" id="UP000463883">
    <property type="component" value="Chromosome"/>
</dbReference>
<feature type="region of interest" description="Disordered" evidence="1">
    <location>
        <begin position="20"/>
        <end position="55"/>
    </location>
</feature>
<accession>A0A6P1MG53</accession>
<dbReference type="EMBL" id="CP047591">
    <property type="protein sequence ID" value="QHI72877.1"/>
    <property type="molecule type" value="Genomic_DNA"/>
</dbReference>
<evidence type="ECO:0000313" key="3">
    <source>
        <dbReference type="Proteomes" id="UP000463883"/>
    </source>
</evidence>
<dbReference type="AlphaFoldDB" id="A0A6P1MG53"/>
<dbReference type="KEGG" id="amic:Ami3637_11085"/>
<gene>
    <name evidence="2" type="ORF">Ami3637_11085</name>
</gene>
<reference evidence="2 3" key="1">
    <citation type="submission" date="2020-01" db="EMBL/GenBank/DDBJ databases">
        <title>Genomic analysis of Aminipila sp. CBA3637.</title>
        <authorList>
            <person name="Kim Y.B."/>
            <person name="Roh S.W."/>
        </authorList>
    </citation>
    <scope>NUCLEOTIDE SEQUENCE [LARGE SCALE GENOMIC DNA]</scope>
    <source>
        <strain evidence="2 3">CBA3637</strain>
    </source>
</reference>
<feature type="compositionally biased region" description="Polar residues" evidence="1">
    <location>
        <begin position="26"/>
        <end position="55"/>
    </location>
</feature>
<proteinExistence type="predicted"/>
<keyword evidence="3" id="KW-1185">Reference proteome</keyword>
<protein>
    <submittedName>
        <fullName evidence="2">Uncharacterized protein</fullName>
    </submittedName>
</protein>
<dbReference type="RefSeq" id="WP_162362644.1">
    <property type="nucleotide sequence ID" value="NZ_CP047591.1"/>
</dbReference>
<evidence type="ECO:0000256" key="1">
    <source>
        <dbReference type="SAM" id="MobiDB-lite"/>
    </source>
</evidence>
<organism evidence="2 3">
    <name type="scientific">Aminipila terrae</name>
    <dbReference type="NCBI Taxonomy" id="2697030"/>
    <lineage>
        <taxon>Bacteria</taxon>
        <taxon>Bacillati</taxon>
        <taxon>Bacillota</taxon>
        <taxon>Clostridia</taxon>
        <taxon>Peptostreptococcales</taxon>
        <taxon>Anaerovoracaceae</taxon>
        <taxon>Aminipila</taxon>
    </lineage>
</organism>
<sequence>MNKLDGTRNRTECQIEVIKEKAPTEAATSDVSAHSNNQVKNTSDSKNCQDALNNI</sequence>